<dbReference type="PANTHER" id="PTHR33121:SF70">
    <property type="entry name" value="SIGNALING PROTEIN YKOW"/>
    <property type="match status" value="1"/>
</dbReference>
<dbReference type="SMART" id="SM00267">
    <property type="entry name" value="GGDEF"/>
    <property type="match status" value="1"/>
</dbReference>
<evidence type="ECO:0000259" key="1">
    <source>
        <dbReference type="PROSITE" id="PS50883"/>
    </source>
</evidence>
<sequence>MQPDADGTVRQPEADSQDTNDFAAMLAAHRQQPAATPHLVVLVIHLDRFTHANETLGAQPALRLRAQAAARIAALAHPAEIAWLGQADIGVIVALPPGGAPPMEAALRLGRSVGAGLARPFQQDGFELFLSSSIGVAMDDPVKPAERCLHEAYDAMLRVRKRGGDGVAGDTAAASPPLATPLLAALPYALARGQLSLNLQARASLATACVTGYTVRLRWQSPELGRVAPQDFLPALEALGLMGDVAHWLMENALPMLGCTGIPSPVALSFPVSSAQLHGTPMIDTLLRTLEQEQFDPARVCLEIPAAALPAGDREAAGKLARLRRAGLRFALSDFAEAPDGTATLERLQPDLLTFNARSIGNADQAGPPGQRNAAVARLQAACEQAQRLALPVCARGIETRLQLGVVRQWGCSDMQGYLLAQPFPVHWLAQTHAAICARARELLG</sequence>
<dbReference type="InterPro" id="IPR000160">
    <property type="entry name" value="GGDEF_dom"/>
</dbReference>
<dbReference type="InterPro" id="IPR043128">
    <property type="entry name" value="Rev_trsase/Diguanyl_cyclase"/>
</dbReference>
<dbReference type="RefSeq" id="WP_276265151.1">
    <property type="nucleotide sequence ID" value="NZ_JARJLM010000234.1"/>
</dbReference>
<accession>A0ABT6AMY4</accession>
<dbReference type="PANTHER" id="PTHR33121">
    <property type="entry name" value="CYCLIC DI-GMP PHOSPHODIESTERASE PDEF"/>
    <property type="match status" value="1"/>
</dbReference>
<dbReference type="PROSITE" id="PS50883">
    <property type="entry name" value="EAL"/>
    <property type="match status" value="1"/>
</dbReference>
<dbReference type="InterPro" id="IPR029787">
    <property type="entry name" value="Nucleotide_cyclase"/>
</dbReference>
<gene>
    <name evidence="3" type="ORF">P3W85_13490</name>
</gene>
<dbReference type="Pfam" id="PF00563">
    <property type="entry name" value="EAL"/>
    <property type="match status" value="1"/>
</dbReference>
<dbReference type="Pfam" id="PF00990">
    <property type="entry name" value="GGDEF"/>
    <property type="match status" value="1"/>
</dbReference>
<organism evidence="3 4">
    <name type="scientific">Cupriavidus basilensis</name>
    <dbReference type="NCBI Taxonomy" id="68895"/>
    <lineage>
        <taxon>Bacteria</taxon>
        <taxon>Pseudomonadati</taxon>
        <taxon>Pseudomonadota</taxon>
        <taxon>Betaproteobacteria</taxon>
        <taxon>Burkholderiales</taxon>
        <taxon>Burkholderiaceae</taxon>
        <taxon>Cupriavidus</taxon>
    </lineage>
</organism>
<dbReference type="InterPro" id="IPR050706">
    <property type="entry name" value="Cyclic-di-GMP_PDE-like"/>
</dbReference>
<feature type="domain" description="EAL" evidence="1">
    <location>
        <begin position="179"/>
        <end position="437"/>
    </location>
</feature>
<comment type="caution">
    <text evidence="3">The sequence shown here is derived from an EMBL/GenBank/DDBJ whole genome shotgun (WGS) entry which is preliminary data.</text>
</comment>
<reference evidence="3 4" key="1">
    <citation type="submission" date="2023-03" db="EMBL/GenBank/DDBJ databases">
        <title>Draft assemblies of triclosan tolerant bacteria isolated from returned activated sludge.</title>
        <authorList>
            <person name="Van Hamelsveld S."/>
        </authorList>
    </citation>
    <scope>NUCLEOTIDE SEQUENCE [LARGE SCALE GENOMIC DNA]</scope>
    <source>
        <strain evidence="3 4">GW210010_S58</strain>
    </source>
</reference>
<protein>
    <submittedName>
        <fullName evidence="3">GGDEF domain-containing phosphodiesterase</fullName>
    </submittedName>
</protein>
<evidence type="ECO:0000313" key="3">
    <source>
        <dbReference type="EMBL" id="MDF3833958.1"/>
    </source>
</evidence>
<dbReference type="Proteomes" id="UP001216674">
    <property type="component" value="Unassembled WGS sequence"/>
</dbReference>
<evidence type="ECO:0000259" key="2">
    <source>
        <dbReference type="PROSITE" id="PS50887"/>
    </source>
</evidence>
<dbReference type="SMART" id="SM00052">
    <property type="entry name" value="EAL"/>
    <property type="match status" value="1"/>
</dbReference>
<dbReference type="PROSITE" id="PS50887">
    <property type="entry name" value="GGDEF"/>
    <property type="match status" value="1"/>
</dbReference>
<dbReference type="Gene3D" id="3.20.20.450">
    <property type="entry name" value="EAL domain"/>
    <property type="match status" value="1"/>
</dbReference>
<dbReference type="CDD" id="cd01948">
    <property type="entry name" value="EAL"/>
    <property type="match status" value="1"/>
</dbReference>
<feature type="domain" description="GGDEF" evidence="2">
    <location>
        <begin position="37"/>
        <end position="172"/>
    </location>
</feature>
<dbReference type="SUPFAM" id="SSF55073">
    <property type="entry name" value="Nucleotide cyclase"/>
    <property type="match status" value="1"/>
</dbReference>
<dbReference type="SUPFAM" id="SSF141868">
    <property type="entry name" value="EAL domain-like"/>
    <property type="match status" value="1"/>
</dbReference>
<proteinExistence type="predicted"/>
<name>A0ABT6AMY4_9BURK</name>
<keyword evidence="4" id="KW-1185">Reference proteome</keyword>
<dbReference type="InterPro" id="IPR035919">
    <property type="entry name" value="EAL_sf"/>
</dbReference>
<dbReference type="EMBL" id="JARJLM010000234">
    <property type="protein sequence ID" value="MDF3833958.1"/>
    <property type="molecule type" value="Genomic_DNA"/>
</dbReference>
<evidence type="ECO:0000313" key="4">
    <source>
        <dbReference type="Proteomes" id="UP001216674"/>
    </source>
</evidence>
<dbReference type="Gene3D" id="3.30.70.270">
    <property type="match status" value="1"/>
</dbReference>
<dbReference type="InterPro" id="IPR001633">
    <property type="entry name" value="EAL_dom"/>
</dbReference>